<dbReference type="KEGG" id="pbap:Pla133_04000"/>
<feature type="signal peptide" evidence="1">
    <location>
        <begin position="1"/>
        <end position="23"/>
    </location>
</feature>
<reference evidence="2 3" key="1">
    <citation type="submission" date="2019-02" db="EMBL/GenBank/DDBJ databases">
        <title>Deep-cultivation of Planctomycetes and their phenomic and genomic characterization uncovers novel biology.</title>
        <authorList>
            <person name="Wiegand S."/>
            <person name="Jogler M."/>
            <person name="Boedeker C."/>
            <person name="Pinto D."/>
            <person name="Vollmers J."/>
            <person name="Rivas-Marin E."/>
            <person name="Kohn T."/>
            <person name="Peeters S.H."/>
            <person name="Heuer A."/>
            <person name="Rast P."/>
            <person name="Oberbeckmann S."/>
            <person name="Bunk B."/>
            <person name="Jeske O."/>
            <person name="Meyerdierks A."/>
            <person name="Storesund J.E."/>
            <person name="Kallscheuer N."/>
            <person name="Luecker S."/>
            <person name="Lage O.M."/>
            <person name="Pohl T."/>
            <person name="Merkel B.J."/>
            <person name="Hornburger P."/>
            <person name="Mueller R.-W."/>
            <person name="Bruemmer F."/>
            <person name="Labrenz M."/>
            <person name="Spormann A.M."/>
            <person name="Op den Camp H."/>
            <person name="Overmann J."/>
            <person name="Amann R."/>
            <person name="Jetten M.S.M."/>
            <person name="Mascher T."/>
            <person name="Medema M.H."/>
            <person name="Devos D.P."/>
            <person name="Kaster A.-K."/>
            <person name="Ovreas L."/>
            <person name="Rohde M."/>
            <person name="Galperin M.Y."/>
            <person name="Jogler C."/>
        </authorList>
    </citation>
    <scope>NUCLEOTIDE SEQUENCE [LARGE SCALE GENOMIC DNA]</scope>
    <source>
        <strain evidence="2 3">Pla133</strain>
    </source>
</reference>
<evidence type="ECO:0000313" key="3">
    <source>
        <dbReference type="Proteomes" id="UP000316921"/>
    </source>
</evidence>
<evidence type="ECO:0000313" key="2">
    <source>
        <dbReference type="EMBL" id="QDU65335.1"/>
    </source>
</evidence>
<proteinExistence type="predicted"/>
<feature type="chain" id="PRO_5022004609" description="ABC-type transport auxiliary lipoprotein component domain-containing protein" evidence="1">
    <location>
        <begin position="24"/>
        <end position="202"/>
    </location>
</feature>
<dbReference type="AlphaFoldDB" id="A0A518BEB5"/>
<accession>A0A518BEB5</accession>
<sequence precursor="true">MARFLPTSILLLLSACGSTPALDTTRQPADLDSWAREVIPLPPGFAPDMPAGDEQLLFAPGMFDAASEQYWSYAFALRLEESGLDAARLTAIFELYYDGLIFAVAQGKDADVGDDPAQVRMRSVGDGRFEGTIDLIDAFVTLEPVQLRLVIDARDEATDTTWLKVQASPRAPGHGIWPDLEAAADLALAELRGSSDLPREEH</sequence>
<dbReference type="EMBL" id="CP036287">
    <property type="protein sequence ID" value="QDU65335.1"/>
    <property type="molecule type" value="Genomic_DNA"/>
</dbReference>
<dbReference type="PROSITE" id="PS51257">
    <property type="entry name" value="PROKAR_LIPOPROTEIN"/>
    <property type="match status" value="1"/>
</dbReference>
<keyword evidence="1" id="KW-0732">Signal</keyword>
<organism evidence="2 3">
    <name type="scientific">Engelhardtia mirabilis</name>
    <dbReference type="NCBI Taxonomy" id="2528011"/>
    <lineage>
        <taxon>Bacteria</taxon>
        <taxon>Pseudomonadati</taxon>
        <taxon>Planctomycetota</taxon>
        <taxon>Planctomycetia</taxon>
        <taxon>Planctomycetia incertae sedis</taxon>
        <taxon>Engelhardtia</taxon>
    </lineage>
</organism>
<dbReference type="Proteomes" id="UP000316921">
    <property type="component" value="Chromosome"/>
</dbReference>
<protein>
    <recommendedName>
        <fullName evidence="4">ABC-type transport auxiliary lipoprotein component domain-containing protein</fullName>
    </recommendedName>
</protein>
<dbReference type="RefSeq" id="WP_145061837.1">
    <property type="nucleotide sequence ID" value="NZ_CP036287.1"/>
</dbReference>
<gene>
    <name evidence="2" type="ORF">Pla133_04000</name>
</gene>
<keyword evidence="3" id="KW-1185">Reference proteome</keyword>
<evidence type="ECO:0000256" key="1">
    <source>
        <dbReference type="SAM" id="SignalP"/>
    </source>
</evidence>
<evidence type="ECO:0008006" key="4">
    <source>
        <dbReference type="Google" id="ProtNLM"/>
    </source>
</evidence>
<name>A0A518BEB5_9BACT</name>